<feature type="transmembrane region" description="Helical" evidence="6">
    <location>
        <begin position="511"/>
        <end position="530"/>
    </location>
</feature>
<keyword evidence="4 6" id="KW-0472">Membrane</keyword>
<dbReference type="Proteomes" id="UP001215151">
    <property type="component" value="Unassembled WGS sequence"/>
</dbReference>
<dbReference type="AlphaFoldDB" id="A0AAD7TVG0"/>
<reference evidence="8" key="1">
    <citation type="submission" date="2022-11" db="EMBL/GenBank/DDBJ databases">
        <title>Genome Sequence of Cubamyces cubensis.</title>
        <authorList>
            <person name="Buettner E."/>
        </authorList>
    </citation>
    <scope>NUCLEOTIDE SEQUENCE</scope>
    <source>
        <strain evidence="8">MPL-01</strain>
    </source>
</reference>
<feature type="transmembrane region" description="Helical" evidence="6">
    <location>
        <begin position="28"/>
        <end position="53"/>
    </location>
</feature>
<evidence type="ECO:0000259" key="7">
    <source>
        <dbReference type="PROSITE" id="PS50850"/>
    </source>
</evidence>
<comment type="subcellular location">
    <subcellularLocation>
        <location evidence="1">Membrane</location>
        <topology evidence="1">Multi-pass membrane protein</topology>
    </subcellularLocation>
</comment>
<evidence type="ECO:0000256" key="2">
    <source>
        <dbReference type="ARBA" id="ARBA00022692"/>
    </source>
</evidence>
<keyword evidence="2 6" id="KW-0812">Transmembrane</keyword>
<gene>
    <name evidence="8" type="ORF">ONZ51_g5959</name>
</gene>
<feature type="transmembrane region" description="Helical" evidence="6">
    <location>
        <begin position="401"/>
        <end position="419"/>
    </location>
</feature>
<dbReference type="GO" id="GO:0022857">
    <property type="term" value="F:transmembrane transporter activity"/>
    <property type="evidence" value="ECO:0007669"/>
    <property type="project" value="InterPro"/>
</dbReference>
<feature type="transmembrane region" description="Helical" evidence="6">
    <location>
        <begin position="439"/>
        <end position="460"/>
    </location>
</feature>
<dbReference type="InterPro" id="IPR011701">
    <property type="entry name" value="MFS"/>
</dbReference>
<evidence type="ECO:0000256" key="1">
    <source>
        <dbReference type="ARBA" id="ARBA00004141"/>
    </source>
</evidence>
<protein>
    <recommendedName>
        <fullName evidence="7">Major facilitator superfamily (MFS) profile domain-containing protein</fullName>
    </recommendedName>
</protein>
<dbReference type="SUPFAM" id="SSF103473">
    <property type="entry name" value="MFS general substrate transporter"/>
    <property type="match status" value="1"/>
</dbReference>
<evidence type="ECO:0000256" key="3">
    <source>
        <dbReference type="ARBA" id="ARBA00022989"/>
    </source>
</evidence>
<dbReference type="InterPro" id="IPR005829">
    <property type="entry name" value="Sugar_transporter_CS"/>
</dbReference>
<feature type="region of interest" description="Disordered" evidence="5">
    <location>
        <begin position="554"/>
        <end position="577"/>
    </location>
</feature>
<feature type="transmembrane region" description="Helical" evidence="6">
    <location>
        <begin position="203"/>
        <end position="223"/>
    </location>
</feature>
<feature type="transmembrane region" description="Helical" evidence="6">
    <location>
        <begin position="346"/>
        <end position="366"/>
    </location>
</feature>
<dbReference type="Pfam" id="PF07690">
    <property type="entry name" value="MFS_1"/>
    <property type="match status" value="1"/>
</dbReference>
<proteinExistence type="predicted"/>
<accession>A0AAD7TVG0</accession>
<dbReference type="Gene3D" id="1.20.1250.20">
    <property type="entry name" value="MFS general substrate transporter like domains"/>
    <property type="match status" value="1"/>
</dbReference>
<feature type="transmembrane region" description="Helical" evidence="6">
    <location>
        <begin position="243"/>
        <end position="260"/>
    </location>
</feature>
<organism evidence="8 9">
    <name type="scientific">Trametes cubensis</name>
    <dbReference type="NCBI Taxonomy" id="1111947"/>
    <lineage>
        <taxon>Eukaryota</taxon>
        <taxon>Fungi</taxon>
        <taxon>Dikarya</taxon>
        <taxon>Basidiomycota</taxon>
        <taxon>Agaricomycotina</taxon>
        <taxon>Agaricomycetes</taxon>
        <taxon>Polyporales</taxon>
        <taxon>Polyporaceae</taxon>
        <taxon>Trametes</taxon>
    </lineage>
</organism>
<dbReference type="PROSITE" id="PS50850">
    <property type="entry name" value="MFS"/>
    <property type="match status" value="1"/>
</dbReference>
<feature type="transmembrane region" description="Helical" evidence="6">
    <location>
        <begin position="378"/>
        <end position="394"/>
    </location>
</feature>
<feature type="transmembrane region" description="Helical" evidence="6">
    <location>
        <begin position="115"/>
        <end position="133"/>
    </location>
</feature>
<feature type="transmembrane region" description="Helical" evidence="6">
    <location>
        <begin position="173"/>
        <end position="196"/>
    </location>
</feature>
<dbReference type="GO" id="GO:0005886">
    <property type="term" value="C:plasma membrane"/>
    <property type="evidence" value="ECO:0007669"/>
    <property type="project" value="TreeGrafter"/>
</dbReference>
<feature type="transmembrane region" description="Helical" evidence="6">
    <location>
        <begin position="85"/>
        <end position="103"/>
    </location>
</feature>
<evidence type="ECO:0000256" key="4">
    <source>
        <dbReference type="ARBA" id="ARBA00023136"/>
    </source>
</evidence>
<comment type="caution">
    <text evidence="8">The sequence shown here is derived from an EMBL/GenBank/DDBJ whole genome shotgun (WGS) entry which is preliminary data.</text>
</comment>
<feature type="transmembrane region" description="Helical" evidence="6">
    <location>
        <begin position="313"/>
        <end position="334"/>
    </location>
</feature>
<dbReference type="PROSITE" id="PS00216">
    <property type="entry name" value="SUGAR_TRANSPORT_1"/>
    <property type="match status" value="1"/>
</dbReference>
<keyword evidence="3 6" id="KW-1133">Transmembrane helix</keyword>
<dbReference type="InterPro" id="IPR020846">
    <property type="entry name" value="MFS_dom"/>
</dbReference>
<evidence type="ECO:0000256" key="5">
    <source>
        <dbReference type="SAM" id="MobiDB-lite"/>
    </source>
</evidence>
<evidence type="ECO:0000256" key="6">
    <source>
        <dbReference type="SAM" id="Phobius"/>
    </source>
</evidence>
<name>A0AAD7TVG0_9APHY</name>
<feature type="transmembrane region" description="Helical" evidence="6">
    <location>
        <begin position="272"/>
        <end position="293"/>
    </location>
</feature>
<keyword evidence="9" id="KW-1185">Reference proteome</keyword>
<dbReference type="PANTHER" id="PTHR23501:SF102">
    <property type="entry name" value="DRUG TRANSPORTER, PUTATIVE (AFU_ORTHOLOGUE AFUA_3G08530)-RELATED"/>
    <property type="match status" value="1"/>
</dbReference>
<sequence>MTFDHVALIIVTYLAGLRSSSPANKRGVAFWMVFVSSVMVDMLSALDLVSFFLTWARGVLVAYAEQTAVSTALPTIVDHLHGTDFIWAGSAYTVASTAIVPLIGNLVDAFGRKPILIAFVLVFALGSALSGAAQNMSMLIAGRTIQGLGGGGCIATTEIIYADMVPLPERGKFQGIIASAWAVACAVGPPIGGALAGSGAWRWLFFLNLPLCGLSVVVTTVFLNVHTPKASLREKITQMDWTGIIVMVGSTISILLALTWGGLQFRWTSDHVLAPLIIGAAGILTFFVLELLWLKGPTVPRFFFTNRTTFSGYLGTIFHGIGFMAVVYYLPVYFQASKGASAIGSGVDLLPLAFTIPAFAIATGLSAEILRRYRPQNYIGWAFILVGFGILTILDENSSRAAYIGMQIPLGVGLGIIWISTQFPILAPLPVSNSAHALAFFTFLRSFAQSWGTIVGGTILQNELARNLPEEFRTMFPGNVQIAYAAIPAISSLPDSLRDEVRAVFARATRLIWQVMIGVAGAGLLSVLLMREETLREDMDEQWGLKEIGPEAKKAASSLEGEAGQDANVELAQAPQV</sequence>
<dbReference type="EMBL" id="JAPEVG010000135">
    <property type="protein sequence ID" value="KAJ8481498.1"/>
    <property type="molecule type" value="Genomic_DNA"/>
</dbReference>
<feature type="domain" description="Major facilitator superfamily (MFS) profile" evidence="7">
    <location>
        <begin position="33"/>
        <end position="535"/>
    </location>
</feature>
<dbReference type="InterPro" id="IPR036259">
    <property type="entry name" value="MFS_trans_sf"/>
</dbReference>
<dbReference type="PANTHER" id="PTHR23501">
    <property type="entry name" value="MAJOR FACILITATOR SUPERFAMILY"/>
    <property type="match status" value="1"/>
</dbReference>
<evidence type="ECO:0000313" key="9">
    <source>
        <dbReference type="Proteomes" id="UP001215151"/>
    </source>
</evidence>
<evidence type="ECO:0000313" key="8">
    <source>
        <dbReference type="EMBL" id="KAJ8481498.1"/>
    </source>
</evidence>